<gene>
    <name evidence="1" type="ORF">HUJ06_000399</name>
</gene>
<reference evidence="1 2" key="1">
    <citation type="journal article" date="2020" name="Mol. Biol. Evol.">
        <title>Distinct Expression and Methylation Patterns for Genes with Different Fates following a Single Whole-Genome Duplication in Flowering Plants.</title>
        <authorList>
            <person name="Shi T."/>
            <person name="Rahmani R.S."/>
            <person name="Gugger P.F."/>
            <person name="Wang M."/>
            <person name="Li H."/>
            <person name="Zhang Y."/>
            <person name="Li Z."/>
            <person name="Wang Q."/>
            <person name="Van de Peer Y."/>
            <person name="Marchal K."/>
            <person name="Chen J."/>
        </authorList>
    </citation>
    <scope>NUCLEOTIDE SEQUENCE [LARGE SCALE GENOMIC DNA]</scope>
    <source>
        <tissue evidence="1">Leaf</tissue>
    </source>
</reference>
<dbReference type="PANTHER" id="PTHR47926">
    <property type="entry name" value="PENTATRICOPEPTIDE REPEAT-CONTAINING PROTEIN"/>
    <property type="match status" value="1"/>
</dbReference>
<name>A0A822ZFE5_NELNU</name>
<dbReference type="InterPro" id="IPR046960">
    <property type="entry name" value="PPR_At4g14850-like_plant"/>
</dbReference>
<protein>
    <recommendedName>
        <fullName evidence="3">Pentatricopeptide repeat-containing protein</fullName>
    </recommendedName>
</protein>
<dbReference type="EMBL" id="DUZY01000006">
    <property type="protein sequence ID" value="DAD42169.1"/>
    <property type="molecule type" value="Genomic_DNA"/>
</dbReference>
<proteinExistence type="predicted"/>
<sequence length="212" mass="23692">MKGAIVNGLPSAPPGWLALYFSSELVLFGFWGAGGGLVDIGQSVFYAMEIEPEKDHLICMVHLLAGGRRFKEAKEFIQGSPAEHRDSLWLTFLVASAGRWEYVQKLRKRLKGRGMKKEPGCSWLQVGDNNEVSSCNSCLHLKTSYGENHAAGKQLNMASTDICCTSICSAPEGRPFAFGKHRVVNQNPERGLHRKVVNVEMDGWWIWLRERV</sequence>
<dbReference type="InterPro" id="IPR046848">
    <property type="entry name" value="E_motif"/>
</dbReference>
<accession>A0A822ZFE5</accession>
<comment type="caution">
    <text evidence="1">The sequence shown here is derived from an EMBL/GenBank/DDBJ whole genome shotgun (WGS) entry which is preliminary data.</text>
</comment>
<dbReference type="GO" id="GO:0009451">
    <property type="term" value="P:RNA modification"/>
    <property type="evidence" value="ECO:0007669"/>
    <property type="project" value="InterPro"/>
</dbReference>
<evidence type="ECO:0000313" key="1">
    <source>
        <dbReference type="EMBL" id="DAD42169.1"/>
    </source>
</evidence>
<dbReference type="Proteomes" id="UP000607653">
    <property type="component" value="Unassembled WGS sequence"/>
</dbReference>
<keyword evidence="2" id="KW-1185">Reference proteome</keyword>
<dbReference type="GO" id="GO:0003723">
    <property type="term" value="F:RNA binding"/>
    <property type="evidence" value="ECO:0007669"/>
    <property type="project" value="InterPro"/>
</dbReference>
<organism evidence="1 2">
    <name type="scientific">Nelumbo nucifera</name>
    <name type="common">Sacred lotus</name>
    <dbReference type="NCBI Taxonomy" id="4432"/>
    <lineage>
        <taxon>Eukaryota</taxon>
        <taxon>Viridiplantae</taxon>
        <taxon>Streptophyta</taxon>
        <taxon>Embryophyta</taxon>
        <taxon>Tracheophyta</taxon>
        <taxon>Spermatophyta</taxon>
        <taxon>Magnoliopsida</taxon>
        <taxon>Proteales</taxon>
        <taxon>Nelumbonaceae</taxon>
        <taxon>Nelumbo</taxon>
    </lineage>
</organism>
<dbReference type="AlphaFoldDB" id="A0A822ZFE5"/>
<evidence type="ECO:0008006" key="3">
    <source>
        <dbReference type="Google" id="ProtNLM"/>
    </source>
</evidence>
<dbReference type="Pfam" id="PF20431">
    <property type="entry name" value="E_motif"/>
    <property type="match status" value="1"/>
</dbReference>
<evidence type="ECO:0000313" key="2">
    <source>
        <dbReference type="Proteomes" id="UP000607653"/>
    </source>
</evidence>